<feature type="region of interest" description="Disordered" evidence="1">
    <location>
        <begin position="106"/>
        <end position="125"/>
    </location>
</feature>
<accession>A0A3M6TIJ0</accession>
<evidence type="ECO:0000313" key="3">
    <source>
        <dbReference type="Proteomes" id="UP000275408"/>
    </source>
</evidence>
<dbReference type="EMBL" id="RCHS01003518">
    <property type="protein sequence ID" value="RMX41225.1"/>
    <property type="molecule type" value="Genomic_DNA"/>
</dbReference>
<sequence>MIWEFSAKKDRTPFLNDVFGYLENEVYVKGLCDSDNEVEFRVMLDSFRPLWKDRETLLIEGTSKEQVYSLAVADKKHCLMEFFEKFGKKSVKTTNISTLANTGINRTVSGKKGQHNKTRHRTRQGENPLHEEFPQVLDLSKRKLYTEVWQNDNPFDVVLISGNISKCASCGLSFPKSNRPILYDIVLRHSERYEYPDKESPGHTKKSYKERNGYYHVDPECIKQRHPHFHNGFLRVDPEVKEKFISTI</sequence>
<dbReference type="AlphaFoldDB" id="A0A3M6TIJ0"/>
<proteinExistence type="predicted"/>
<evidence type="ECO:0000256" key="1">
    <source>
        <dbReference type="SAM" id="MobiDB-lite"/>
    </source>
</evidence>
<feature type="compositionally biased region" description="Basic residues" evidence="1">
    <location>
        <begin position="112"/>
        <end position="122"/>
    </location>
</feature>
<protein>
    <submittedName>
        <fullName evidence="2">Uncharacterized protein</fullName>
    </submittedName>
</protein>
<dbReference type="Proteomes" id="UP000275408">
    <property type="component" value="Unassembled WGS sequence"/>
</dbReference>
<comment type="caution">
    <text evidence="2">The sequence shown here is derived from an EMBL/GenBank/DDBJ whole genome shotgun (WGS) entry which is preliminary data.</text>
</comment>
<keyword evidence="3" id="KW-1185">Reference proteome</keyword>
<evidence type="ECO:0000313" key="2">
    <source>
        <dbReference type="EMBL" id="RMX41225.1"/>
    </source>
</evidence>
<reference evidence="2 3" key="1">
    <citation type="journal article" date="2018" name="Sci. Rep.">
        <title>Comparative analysis of the Pocillopora damicornis genome highlights role of immune system in coral evolution.</title>
        <authorList>
            <person name="Cunning R."/>
            <person name="Bay R.A."/>
            <person name="Gillette P."/>
            <person name="Baker A.C."/>
            <person name="Traylor-Knowles N."/>
        </authorList>
    </citation>
    <scope>NUCLEOTIDE SEQUENCE [LARGE SCALE GENOMIC DNA]</scope>
    <source>
        <strain evidence="2">RSMAS</strain>
        <tissue evidence="2">Whole animal</tissue>
    </source>
</reference>
<gene>
    <name evidence="2" type="ORF">pdam_00013267</name>
</gene>
<name>A0A3M6TIJ0_POCDA</name>
<organism evidence="2 3">
    <name type="scientific">Pocillopora damicornis</name>
    <name type="common">Cauliflower coral</name>
    <name type="synonym">Millepora damicornis</name>
    <dbReference type="NCBI Taxonomy" id="46731"/>
    <lineage>
        <taxon>Eukaryota</taxon>
        <taxon>Metazoa</taxon>
        <taxon>Cnidaria</taxon>
        <taxon>Anthozoa</taxon>
        <taxon>Hexacorallia</taxon>
        <taxon>Scleractinia</taxon>
        <taxon>Astrocoeniina</taxon>
        <taxon>Pocilloporidae</taxon>
        <taxon>Pocillopora</taxon>
    </lineage>
</organism>